<dbReference type="SMART" id="SM00530">
    <property type="entry name" value="HTH_XRE"/>
    <property type="match status" value="1"/>
</dbReference>
<dbReference type="Gene3D" id="1.10.260.40">
    <property type="entry name" value="lambda repressor-like DNA-binding domains"/>
    <property type="match status" value="1"/>
</dbReference>
<dbReference type="InterPro" id="IPR011051">
    <property type="entry name" value="RmlC_Cupin_sf"/>
</dbReference>
<dbReference type="Pfam" id="PF13560">
    <property type="entry name" value="HTH_31"/>
    <property type="match status" value="1"/>
</dbReference>
<dbReference type="SUPFAM" id="SSF47413">
    <property type="entry name" value="lambda repressor-like DNA-binding domains"/>
    <property type="match status" value="1"/>
</dbReference>
<dbReference type="Gene3D" id="2.60.120.10">
    <property type="entry name" value="Jelly Rolls"/>
    <property type="match status" value="1"/>
</dbReference>
<sequence>MPKSRSFRIVHRNLIFRGLPRDFEVSPATAGASRRAFASEAKNFAPEARRGYTGDMSPEPGPTEPTADELPAVAPQLRALRMRSGLTLEAAAARAGLSPAHLSRLETGRRTPSLPMLLTLARTYETTVSDLLGEVPQAADPIVRAGRMEAQRAGGWTYWRAGGAGRAMQALRLHVPHGPGGQGDLVRVHPGEEWLYVTGGRLRLVLGGTAHVLAPGDAAHFDSLTPHRISAVSEGGADLLFMHTLMQSGAAGLCLGDAGTNRRGHS</sequence>
<accession>A0ABN3WWN5</accession>
<comment type="caution">
    <text evidence="4">The sequence shown here is derived from an EMBL/GenBank/DDBJ whole genome shotgun (WGS) entry which is preliminary data.</text>
</comment>
<evidence type="ECO:0000313" key="4">
    <source>
        <dbReference type="EMBL" id="GAA2929778.1"/>
    </source>
</evidence>
<dbReference type="InterPro" id="IPR001387">
    <property type="entry name" value="Cro/C1-type_HTH"/>
</dbReference>
<dbReference type="InterPro" id="IPR010982">
    <property type="entry name" value="Lambda_DNA-bd_dom_sf"/>
</dbReference>
<dbReference type="PANTHER" id="PTHR46797:SF1">
    <property type="entry name" value="METHYLPHOSPHONATE SYNTHASE"/>
    <property type="match status" value="1"/>
</dbReference>
<dbReference type="CDD" id="cd00093">
    <property type="entry name" value="HTH_XRE"/>
    <property type="match status" value="1"/>
</dbReference>
<proteinExistence type="predicted"/>
<name>A0ABN3WWN5_STRTU</name>
<dbReference type="InterPro" id="IPR013096">
    <property type="entry name" value="Cupin_2"/>
</dbReference>
<evidence type="ECO:0000256" key="1">
    <source>
        <dbReference type="ARBA" id="ARBA00023125"/>
    </source>
</evidence>
<dbReference type="CDD" id="cd02209">
    <property type="entry name" value="cupin_XRE_C"/>
    <property type="match status" value="1"/>
</dbReference>
<dbReference type="Pfam" id="PF07883">
    <property type="entry name" value="Cupin_2"/>
    <property type="match status" value="1"/>
</dbReference>
<dbReference type="InterPro" id="IPR050807">
    <property type="entry name" value="TransReg_Diox_bact_type"/>
</dbReference>
<protein>
    <submittedName>
        <fullName evidence="4">XRE family transcriptional regulator</fullName>
    </submittedName>
</protein>
<keyword evidence="1" id="KW-0238">DNA-binding</keyword>
<dbReference type="InterPro" id="IPR014710">
    <property type="entry name" value="RmlC-like_jellyroll"/>
</dbReference>
<reference evidence="4 5" key="1">
    <citation type="journal article" date="2019" name="Int. J. Syst. Evol. Microbiol.">
        <title>The Global Catalogue of Microorganisms (GCM) 10K type strain sequencing project: providing services to taxonomists for standard genome sequencing and annotation.</title>
        <authorList>
            <consortium name="The Broad Institute Genomics Platform"/>
            <consortium name="The Broad Institute Genome Sequencing Center for Infectious Disease"/>
            <person name="Wu L."/>
            <person name="Ma J."/>
        </authorList>
    </citation>
    <scope>NUCLEOTIDE SEQUENCE [LARGE SCALE GENOMIC DNA]</scope>
    <source>
        <strain evidence="4 5">JCM 4087</strain>
    </source>
</reference>
<dbReference type="PROSITE" id="PS50943">
    <property type="entry name" value="HTH_CROC1"/>
    <property type="match status" value="1"/>
</dbReference>
<dbReference type="EMBL" id="BAAAXZ010000103">
    <property type="protein sequence ID" value="GAA2929778.1"/>
    <property type="molecule type" value="Genomic_DNA"/>
</dbReference>
<dbReference type="Proteomes" id="UP001501102">
    <property type="component" value="Unassembled WGS sequence"/>
</dbReference>
<dbReference type="PANTHER" id="PTHR46797">
    <property type="entry name" value="HTH-TYPE TRANSCRIPTIONAL REGULATOR"/>
    <property type="match status" value="1"/>
</dbReference>
<evidence type="ECO:0000259" key="3">
    <source>
        <dbReference type="PROSITE" id="PS50943"/>
    </source>
</evidence>
<feature type="domain" description="HTH cro/C1-type" evidence="3">
    <location>
        <begin position="77"/>
        <end position="131"/>
    </location>
</feature>
<gene>
    <name evidence="4" type="ORF">GCM10020221_27010</name>
</gene>
<evidence type="ECO:0000256" key="2">
    <source>
        <dbReference type="SAM" id="MobiDB-lite"/>
    </source>
</evidence>
<evidence type="ECO:0000313" key="5">
    <source>
        <dbReference type="Proteomes" id="UP001501102"/>
    </source>
</evidence>
<organism evidence="4 5">
    <name type="scientific">Streptomyces thioluteus</name>
    <dbReference type="NCBI Taxonomy" id="66431"/>
    <lineage>
        <taxon>Bacteria</taxon>
        <taxon>Bacillati</taxon>
        <taxon>Actinomycetota</taxon>
        <taxon>Actinomycetes</taxon>
        <taxon>Kitasatosporales</taxon>
        <taxon>Streptomycetaceae</taxon>
        <taxon>Streptomyces</taxon>
    </lineage>
</organism>
<keyword evidence="5" id="KW-1185">Reference proteome</keyword>
<feature type="region of interest" description="Disordered" evidence="2">
    <location>
        <begin position="39"/>
        <end position="69"/>
    </location>
</feature>
<dbReference type="SUPFAM" id="SSF51182">
    <property type="entry name" value="RmlC-like cupins"/>
    <property type="match status" value="1"/>
</dbReference>